<proteinExistence type="predicted"/>
<dbReference type="AlphaFoldDB" id="A0A975U8P3"/>
<keyword evidence="2" id="KW-1185">Reference proteome</keyword>
<name>A0A975U8P3_9VIBR</name>
<evidence type="ECO:0000313" key="2">
    <source>
        <dbReference type="Proteomes" id="UP000694232"/>
    </source>
</evidence>
<sequence>MIQSSLPIVDTKNQWLWSQVDVEYPTAESLQGRSLYQALIESRQVEELSVSALQPDVVLDDIYLVDFHRLTIMFALLQATQFDSEQQQSLLVEFFTQIIYSQPCSLYLGFADGQPAAAAIVTEQDNQVLVSDIVVKNAQPFGAEKEFALAVLAKWRQAHEFSGQVYWQR</sequence>
<dbReference type="KEGG" id="vos:KNV97_02875"/>
<dbReference type="EMBL" id="CP076642">
    <property type="protein sequence ID" value="QXO16467.1"/>
    <property type="molecule type" value="Genomic_DNA"/>
</dbReference>
<dbReference type="Proteomes" id="UP000694232">
    <property type="component" value="Chromosome 2"/>
</dbReference>
<gene>
    <name evidence="1" type="ORF">KNV97_02875</name>
</gene>
<evidence type="ECO:0008006" key="3">
    <source>
        <dbReference type="Google" id="ProtNLM"/>
    </source>
</evidence>
<reference evidence="1" key="1">
    <citation type="submission" date="2021-06" db="EMBL/GenBank/DDBJ databases">
        <title>Vibrio nov. sp., novel gut bacterium isolated from Yellow Sea oyster.</title>
        <authorList>
            <person name="Muhammad N."/>
            <person name="Nguyen T.H."/>
            <person name="Lee Y.-J."/>
            <person name="Ko J."/>
            <person name="Kim S.-G."/>
        </authorList>
    </citation>
    <scope>NUCLEOTIDE SEQUENCE</scope>
    <source>
        <strain evidence="1">OG9-811</strain>
    </source>
</reference>
<accession>A0A975U8P3</accession>
<dbReference type="RefSeq" id="WP_218562081.1">
    <property type="nucleotide sequence ID" value="NZ_CP076642.1"/>
</dbReference>
<evidence type="ECO:0000313" key="1">
    <source>
        <dbReference type="EMBL" id="QXO16467.1"/>
    </source>
</evidence>
<protein>
    <recommendedName>
        <fullName evidence="3">Flavodoxin</fullName>
    </recommendedName>
</protein>
<organism evidence="1 2">
    <name type="scientific">Vibrio ostreae</name>
    <dbReference type="NCBI Taxonomy" id="2841925"/>
    <lineage>
        <taxon>Bacteria</taxon>
        <taxon>Pseudomonadati</taxon>
        <taxon>Pseudomonadota</taxon>
        <taxon>Gammaproteobacteria</taxon>
        <taxon>Vibrionales</taxon>
        <taxon>Vibrionaceae</taxon>
        <taxon>Vibrio</taxon>
    </lineage>
</organism>